<dbReference type="InterPro" id="IPR029028">
    <property type="entry name" value="Alpha/beta_knot_MTases"/>
</dbReference>
<dbReference type="STRING" id="889378.Spiaf_2041"/>
<dbReference type="GO" id="GO:0070475">
    <property type="term" value="P:rRNA base methylation"/>
    <property type="evidence" value="ECO:0007669"/>
    <property type="project" value="TreeGrafter"/>
</dbReference>
<evidence type="ECO:0000313" key="12">
    <source>
        <dbReference type="EMBL" id="AFG38089.1"/>
    </source>
</evidence>
<dbReference type="PANTHER" id="PTHR30027">
    <property type="entry name" value="RIBOSOMAL RNA SMALL SUBUNIT METHYLTRANSFERASE E"/>
    <property type="match status" value="1"/>
</dbReference>
<dbReference type="Proteomes" id="UP000007383">
    <property type="component" value="Chromosome"/>
</dbReference>
<dbReference type="Pfam" id="PF04452">
    <property type="entry name" value="Methyltrans_RNA"/>
    <property type="match status" value="1"/>
</dbReference>
<comment type="function">
    <text evidence="8 10">Specifically methylates the N3 position of the uracil ring of uridine 1498 (m3U1498) in 16S rRNA. Acts on the fully assembled 30S ribosomal subunit.</text>
</comment>
<sequence length="259" mass="28476">MNRALFLPEEIQDGVVRLPRSDRRAEHIRSVLRAAVGDRVQVGMVNGQRGEAEVGAVDRSGVVLRRLLLPQPPDVLYPITLQLGHPRPIVLRRILKDAATAGFCRIDIIRSQLGERSYMESSLWQDERQLQELLVLGAEQAGGSRIPELRRFWSLDRCLQKGGYPDTALRFLLHPGVPGSLDLSAACTPASASGSKPGSSTDCREVLVAIGSERGWSEGEVQQFLHAGYRPVGLGDRILRTETAVQWAISRLICLVSGN</sequence>
<keyword evidence="13" id="KW-1185">Reference proteome</keyword>
<dbReference type="PATRIC" id="fig|889378.3.peg.2028"/>
<dbReference type="eggNOG" id="COG1385">
    <property type="taxonomic scope" value="Bacteria"/>
</dbReference>
<keyword evidence="4 10" id="KW-0698">rRNA processing</keyword>
<dbReference type="KEGG" id="sfc:Spiaf_2041"/>
<keyword evidence="3 10" id="KW-0963">Cytoplasm</keyword>
<evidence type="ECO:0000313" key="13">
    <source>
        <dbReference type="Proteomes" id="UP000007383"/>
    </source>
</evidence>
<evidence type="ECO:0000256" key="7">
    <source>
        <dbReference type="ARBA" id="ARBA00022691"/>
    </source>
</evidence>
<keyword evidence="6 10" id="KW-0808">Transferase</keyword>
<feature type="domain" description="Ribosomal RNA small subunit methyltransferase E methyltransferase" evidence="11">
    <location>
        <begin position="78"/>
        <end position="252"/>
    </location>
</feature>
<organism evidence="12 13">
    <name type="scientific">Spirochaeta africana (strain ATCC 700263 / DSM 8902 / Z-7692)</name>
    <dbReference type="NCBI Taxonomy" id="889378"/>
    <lineage>
        <taxon>Bacteria</taxon>
        <taxon>Pseudomonadati</taxon>
        <taxon>Spirochaetota</taxon>
        <taxon>Spirochaetia</taxon>
        <taxon>Spirochaetales</taxon>
        <taxon>Spirochaetaceae</taxon>
        <taxon>Spirochaeta</taxon>
    </lineage>
</organism>
<keyword evidence="7 10" id="KW-0949">S-adenosyl-L-methionine</keyword>
<name>H9UKP6_SPIAZ</name>
<dbReference type="InterPro" id="IPR029026">
    <property type="entry name" value="tRNA_m1G_MTases_N"/>
</dbReference>
<keyword evidence="5 10" id="KW-0489">Methyltransferase</keyword>
<evidence type="ECO:0000259" key="11">
    <source>
        <dbReference type="Pfam" id="PF04452"/>
    </source>
</evidence>
<gene>
    <name evidence="12" type="ordered locus">Spiaf_2041</name>
</gene>
<evidence type="ECO:0000256" key="4">
    <source>
        <dbReference type="ARBA" id="ARBA00022552"/>
    </source>
</evidence>
<evidence type="ECO:0000256" key="2">
    <source>
        <dbReference type="ARBA" id="ARBA00005528"/>
    </source>
</evidence>
<dbReference type="GO" id="GO:0070042">
    <property type="term" value="F:rRNA (uridine-N3-)-methyltransferase activity"/>
    <property type="evidence" value="ECO:0007669"/>
    <property type="project" value="TreeGrafter"/>
</dbReference>
<dbReference type="RefSeq" id="WP_014456072.1">
    <property type="nucleotide sequence ID" value="NC_017098.1"/>
</dbReference>
<comment type="catalytic activity">
    <reaction evidence="9 10">
        <text>uridine(1498) in 16S rRNA + S-adenosyl-L-methionine = N(3)-methyluridine(1498) in 16S rRNA + S-adenosyl-L-homocysteine + H(+)</text>
        <dbReference type="Rhea" id="RHEA:42920"/>
        <dbReference type="Rhea" id="RHEA-COMP:10283"/>
        <dbReference type="Rhea" id="RHEA-COMP:10284"/>
        <dbReference type="ChEBI" id="CHEBI:15378"/>
        <dbReference type="ChEBI" id="CHEBI:57856"/>
        <dbReference type="ChEBI" id="CHEBI:59789"/>
        <dbReference type="ChEBI" id="CHEBI:65315"/>
        <dbReference type="ChEBI" id="CHEBI:74502"/>
        <dbReference type="EC" id="2.1.1.193"/>
    </reaction>
</comment>
<dbReference type="SUPFAM" id="SSF75217">
    <property type="entry name" value="alpha/beta knot"/>
    <property type="match status" value="1"/>
</dbReference>
<dbReference type="EMBL" id="CP003282">
    <property type="protein sequence ID" value="AFG38089.1"/>
    <property type="molecule type" value="Genomic_DNA"/>
</dbReference>
<comment type="subcellular location">
    <subcellularLocation>
        <location evidence="1 10">Cytoplasm</location>
    </subcellularLocation>
</comment>
<comment type="similarity">
    <text evidence="2 10">Belongs to the RNA methyltransferase RsmE family.</text>
</comment>
<dbReference type="InterPro" id="IPR006700">
    <property type="entry name" value="RsmE"/>
</dbReference>
<evidence type="ECO:0000256" key="8">
    <source>
        <dbReference type="ARBA" id="ARBA00025699"/>
    </source>
</evidence>
<evidence type="ECO:0000256" key="1">
    <source>
        <dbReference type="ARBA" id="ARBA00004496"/>
    </source>
</evidence>
<evidence type="ECO:0000256" key="6">
    <source>
        <dbReference type="ARBA" id="ARBA00022679"/>
    </source>
</evidence>
<dbReference type="OrthoDB" id="362914at2"/>
<dbReference type="GO" id="GO:0005737">
    <property type="term" value="C:cytoplasm"/>
    <property type="evidence" value="ECO:0007669"/>
    <property type="project" value="UniProtKB-SubCell"/>
</dbReference>
<dbReference type="CDD" id="cd18084">
    <property type="entry name" value="RsmE-like"/>
    <property type="match status" value="1"/>
</dbReference>
<protein>
    <recommendedName>
        <fullName evidence="10">Ribosomal RNA small subunit methyltransferase E</fullName>
        <ecNumber evidence="10">2.1.1.193</ecNumber>
    </recommendedName>
</protein>
<reference evidence="13" key="1">
    <citation type="journal article" date="2013" name="Stand. Genomic Sci.">
        <title>Complete genome sequence of the halophilic bacterium Spirochaeta africana type strain (Z-7692(T)) from the alkaline Lake Magadi in the East African Rift.</title>
        <authorList>
            <person name="Liolos K."/>
            <person name="Abt B."/>
            <person name="Scheuner C."/>
            <person name="Teshima H."/>
            <person name="Held B."/>
            <person name="Lapidus A."/>
            <person name="Nolan M."/>
            <person name="Lucas S."/>
            <person name="Deshpande S."/>
            <person name="Cheng J.F."/>
            <person name="Tapia R."/>
            <person name="Goodwin L.A."/>
            <person name="Pitluck S."/>
            <person name="Pagani I."/>
            <person name="Ivanova N."/>
            <person name="Mavromatis K."/>
            <person name="Mikhailova N."/>
            <person name="Huntemann M."/>
            <person name="Pati A."/>
            <person name="Chen A."/>
            <person name="Palaniappan K."/>
            <person name="Land M."/>
            <person name="Rohde M."/>
            <person name="Tindall B.J."/>
            <person name="Detter J.C."/>
            <person name="Goker M."/>
            <person name="Bristow J."/>
            <person name="Eisen J.A."/>
            <person name="Markowitz V."/>
            <person name="Hugenholtz P."/>
            <person name="Woyke T."/>
            <person name="Klenk H.P."/>
            <person name="Kyrpides N.C."/>
        </authorList>
    </citation>
    <scope>NUCLEOTIDE SEQUENCE</scope>
    <source>
        <strain evidence="13">ATCC 700263 / DSM 8902 / Z-7692</strain>
    </source>
</reference>
<evidence type="ECO:0000256" key="5">
    <source>
        <dbReference type="ARBA" id="ARBA00022603"/>
    </source>
</evidence>
<accession>H9UKP6</accession>
<dbReference type="NCBIfam" id="TIGR00046">
    <property type="entry name" value="RsmE family RNA methyltransferase"/>
    <property type="match status" value="1"/>
</dbReference>
<dbReference type="EC" id="2.1.1.193" evidence="10"/>
<evidence type="ECO:0000256" key="10">
    <source>
        <dbReference type="PIRNR" id="PIRNR015601"/>
    </source>
</evidence>
<dbReference type="AlphaFoldDB" id="H9UKP6"/>
<proteinExistence type="inferred from homology"/>
<dbReference type="InterPro" id="IPR046886">
    <property type="entry name" value="RsmE_MTase_dom"/>
</dbReference>
<dbReference type="HOGENOM" id="CLU_067442_1_0_12"/>
<dbReference type="PIRSF" id="PIRSF015601">
    <property type="entry name" value="MTase_slr0722"/>
    <property type="match status" value="1"/>
</dbReference>
<dbReference type="PANTHER" id="PTHR30027:SF3">
    <property type="entry name" value="16S RRNA (URACIL(1498)-N(3))-METHYLTRANSFERASE"/>
    <property type="match status" value="1"/>
</dbReference>
<evidence type="ECO:0000256" key="3">
    <source>
        <dbReference type="ARBA" id="ARBA00022490"/>
    </source>
</evidence>
<dbReference type="Gene3D" id="3.40.1280.10">
    <property type="match status" value="1"/>
</dbReference>
<evidence type="ECO:0000256" key="9">
    <source>
        <dbReference type="ARBA" id="ARBA00047944"/>
    </source>
</evidence>